<organism evidence="1 2">
    <name type="scientific">Paraburkholderia hospita</name>
    <dbReference type="NCBI Taxonomy" id="169430"/>
    <lineage>
        <taxon>Bacteria</taxon>
        <taxon>Pseudomonadati</taxon>
        <taxon>Pseudomonadota</taxon>
        <taxon>Betaproteobacteria</taxon>
        <taxon>Burkholderiales</taxon>
        <taxon>Burkholderiaceae</taxon>
        <taxon>Paraburkholderia</taxon>
    </lineage>
</organism>
<proteinExistence type="predicted"/>
<dbReference type="EMBL" id="AKAU01000292">
    <property type="protein sequence ID" value="EIM93895.1"/>
    <property type="molecule type" value="Genomic_DNA"/>
</dbReference>
<protein>
    <recommendedName>
        <fullName evidence="3">CYTH domain-containing protein</fullName>
    </recommendedName>
</protein>
<reference evidence="1 2" key="1">
    <citation type="journal article" date="2012" name="J. Bacteriol.">
        <title>Draft Genome Sequence of the Soil Bacterium Burkholderia terrae Strain BS001, Which Interacts with Fungal Surface Structures.</title>
        <authorList>
            <person name="Nazir R."/>
            <person name="Hansen M.A."/>
            <person name="Sorensen S."/>
            <person name="van Elsas J.D."/>
        </authorList>
    </citation>
    <scope>NUCLEOTIDE SEQUENCE [LARGE SCALE GENOMIC DNA]</scope>
    <source>
        <strain evidence="1 2">BS001</strain>
    </source>
</reference>
<evidence type="ECO:0000313" key="2">
    <source>
        <dbReference type="Proteomes" id="UP000004980"/>
    </source>
</evidence>
<name>A0ABP2P8E1_9BURK</name>
<evidence type="ECO:0008006" key="3">
    <source>
        <dbReference type="Google" id="ProtNLM"/>
    </source>
</evidence>
<sequence length="149" mass="17352">MSRIDYDEHRKTMRFQPLTRFGVRDTFDVELTARLDGYFVNITQREAGGGKRLVALRHAPRYTLHAGQFFRDREHYRGELIGEIMAELRHGAYDPIDMATLPPGVELPEFDCYIRANLDPRVWPDGYPDAKDDDLANWRKGLSLEEQPK</sequence>
<evidence type="ECO:0000313" key="1">
    <source>
        <dbReference type="EMBL" id="EIM93895.1"/>
    </source>
</evidence>
<accession>A0ABP2P8E1</accession>
<keyword evidence="2" id="KW-1185">Reference proteome</keyword>
<dbReference type="RefSeq" id="WP_009771037.1">
    <property type="nucleotide sequence ID" value="NZ_AKAU01000292.1"/>
</dbReference>
<comment type="caution">
    <text evidence="1">The sequence shown here is derived from an EMBL/GenBank/DDBJ whole genome shotgun (WGS) entry which is preliminary data.</text>
</comment>
<gene>
    <name evidence="1" type="ORF">WQE_47709</name>
</gene>
<dbReference type="Proteomes" id="UP000004980">
    <property type="component" value="Unassembled WGS sequence"/>
</dbReference>